<keyword evidence="2" id="KW-1185">Reference proteome</keyword>
<dbReference type="EMBL" id="LARY01000002">
    <property type="protein sequence ID" value="RDX00936.1"/>
    <property type="molecule type" value="Genomic_DNA"/>
</dbReference>
<dbReference type="RefSeq" id="WP_205757233.1">
    <property type="nucleotide sequence ID" value="NZ_LARY01000002.1"/>
</dbReference>
<dbReference type="AlphaFoldDB" id="A0A3D8TT12"/>
<reference evidence="2" key="1">
    <citation type="submission" date="2015-04" db="EMBL/GenBank/DDBJ databases">
        <authorList>
            <person name="Schardt J."/>
            <person name="Mueller-Herbst S."/>
            <person name="Scherer S."/>
            <person name="Huptas C."/>
        </authorList>
    </citation>
    <scope>NUCLEOTIDE SEQUENCE [LARGE SCALE GENOMIC DNA]</scope>
    <source>
        <strain evidence="2">Kiel-L1</strain>
    </source>
</reference>
<gene>
    <name evidence="1" type="ORF">UR08_08200</name>
</gene>
<dbReference type="Gene3D" id="3.10.450.50">
    <property type="match status" value="1"/>
</dbReference>
<evidence type="ECO:0000313" key="1">
    <source>
        <dbReference type="EMBL" id="RDX00936.1"/>
    </source>
</evidence>
<dbReference type="Proteomes" id="UP000257055">
    <property type="component" value="Unassembled WGS sequence"/>
</dbReference>
<organism evidence="1 2">
    <name type="scientific">Listeria kieliensis</name>
    <dbReference type="NCBI Taxonomy" id="1621700"/>
    <lineage>
        <taxon>Bacteria</taxon>
        <taxon>Bacillati</taxon>
        <taxon>Bacillota</taxon>
        <taxon>Bacilli</taxon>
        <taxon>Bacillales</taxon>
        <taxon>Listeriaceae</taxon>
        <taxon>Listeria</taxon>
    </lineage>
</organism>
<dbReference type="SUPFAM" id="SSF54427">
    <property type="entry name" value="NTF2-like"/>
    <property type="match status" value="1"/>
</dbReference>
<evidence type="ECO:0008006" key="3">
    <source>
        <dbReference type="Google" id="ProtNLM"/>
    </source>
</evidence>
<accession>A0A3D8TT12</accession>
<name>A0A3D8TT12_9LIST</name>
<evidence type="ECO:0000313" key="2">
    <source>
        <dbReference type="Proteomes" id="UP000257055"/>
    </source>
</evidence>
<dbReference type="InterPro" id="IPR032710">
    <property type="entry name" value="NTF2-like_dom_sf"/>
</dbReference>
<proteinExistence type="predicted"/>
<comment type="caution">
    <text evidence="1">The sequence shown here is derived from an EMBL/GenBank/DDBJ whole genome shotgun (WGS) entry which is preliminary data.</text>
</comment>
<protein>
    <recommendedName>
        <fullName evidence="3">Polyketide cyclase</fullName>
    </recommendedName>
</protein>
<sequence length="136" mass="16517">MHYSAKDIYELWHRYAQKSKTEKLIDLYHEQAVFESPLVLAITDNQTGILYGKEAIYQFLTEGAKRRPNELVKWYRKKNFFLTKENMLVWEYPRQMPNGEQIDILELMELKEGKIWNHRIYWGWRGFKQISDSILK</sequence>